<evidence type="ECO:0008006" key="3">
    <source>
        <dbReference type="Google" id="ProtNLM"/>
    </source>
</evidence>
<reference evidence="2" key="1">
    <citation type="journal article" date="2006" name="PLoS Biol.">
        <title>Macronuclear genome sequence of the ciliate Tetrahymena thermophila, a model eukaryote.</title>
        <authorList>
            <person name="Eisen J.A."/>
            <person name="Coyne R.S."/>
            <person name="Wu M."/>
            <person name="Wu D."/>
            <person name="Thiagarajan M."/>
            <person name="Wortman J.R."/>
            <person name="Badger J.H."/>
            <person name="Ren Q."/>
            <person name="Amedeo P."/>
            <person name="Jones K.M."/>
            <person name="Tallon L.J."/>
            <person name="Delcher A.L."/>
            <person name="Salzberg S.L."/>
            <person name="Silva J.C."/>
            <person name="Haas B.J."/>
            <person name="Majoros W.H."/>
            <person name="Farzad M."/>
            <person name="Carlton J.M."/>
            <person name="Smith R.K. Jr."/>
            <person name="Garg J."/>
            <person name="Pearlman R.E."/>
            <person name="Karrer K.M."/>
            <person name="Sun L."/>
            <person name="Manning G."/>
            <person name="Elde N.C."/>
            <person name="Turkewitz A.P."/>
            <person name="Asai D.J."/>
            <person name="Wilkes D.E."/>
            <person name="Wang Y."/>
            <person name="Cai H."/>
            <person name="Collins K."/>
            <person name="Stewart B.A."/>
            <person name="Lee S.R."/>
            <person name="Wilamowska K."/>
            <person name="Weinberg Z."/>
            <person name="Ruzzo W.L."/>
            <person name="Wloga D."/>
            <person name="Gaertig J."/>
            <person name="Frankel J."/>
            <person name="Tsao C.-C."/>
            <person name="Gorovsky M.A."/>
            <person name="Keeling P.J."/>
            <person name="Waller R.F."/>
            <person name="Patron N.J."/>
            <person name="Cherry J.M."/>
            <person name="Stover N.A."/>
            <person name="Krieger C.J."/>
            <person name="del Toro C."/>
            <person name="Ryder H.F."/>
            <person name="Williamson S.C."/>
            <person name="Barbeau R.A."/>
            <person name="Hamilton E.P."/>
            <person name="Orias E."/>
        </authorList>
    </citation>
    <scope>NUCLEOTIDE SEQUENCE [LARGE SCALE GENOMIC DNA]</scope>
    <source>
        <strain evidence="2">SB210</strain>
    </source>
</reference>
<dbReference type="InParanoid" id="Q23CQ5"/>
<name>Q23CQ5_TETTS</name>
<dbReference type="RefSeq" id="XP_001014565.1">
    <property type="nucleotide sequence ID" value="XM_001014565.1"/>
</dbReference>
<dbReference type="Proteomes" id="UP000009168">
    <property type="component" value="Unassembled WGS sequence"/>
</dbReference>
<accession>Q23CQ5</accession>
<dbReference type="HOGENOM" id="CLU_2089691_0_0_1"/>
<gene>
    <name evidence="1" type="ORF">TTHERM_01328980</name>
</gene>
<dbReference type="EMBL" id="GG662713">
    <property type="protein sequence ID" value="EAR94320.1"/>
    <property type="molecule type" value="Genomic_DNA"/>
</dbReference>
<organism evidence="1 2">
    <name type="scientific">Tetrahymena thermophila (strain SB210)</name>
    <dbReference type="NCBI Taxonomy" id="312017"/>
    <lineage>
        <taxon>Eukaryota</taxon>
        <taxon>Sar</taxon>
        <taxon>Alveolata</taxon>
        <taxon>Ciliophora</taxon>
        <taxon>Intramacronucleata</taxon>
        <taxon>Oligohymenophorea</taxon>
        <taxon>Hymenostomatida</taxon>
        <taxon>Tetrahymenina</taxon>
        <taxon>Tetrahymenidae</taxon>
        <taxon>Tetrahymena</taxon>
    </lineage>
</organism>
<keyword evidence="2" id="KW-1185">Reference proteome</keyword>
<sequence>MRKIILSTLQDLIFCMIEVNSTFSLIFKQYYKINKLECFEIQLKDCYWRESNLTDQIYTCLLNSCSFNNPQNKKGCLTGFIGLFYNSCNNKNKAWGQQYGLKDQNCYLTNTQISIKG</sequence>
<protein>
    <recommendedName>
        <fullName evidence="3">Transmembrane protein</fullName>
    </recommendedName>
</protein>
<dbReference type="KEGG" id="tet:TTHERM_01328980"/>
<evidence type="ECO:0000313" key="1">
    <source>
        <dbReference type="EMBL" id="EAR94320.1"/>
    </source>
</evidence>
<evidence type="ECO:0000313" key="2">
    <source>
        <dbReference type="Proteomes" id="UP000009168"/>
    </source>
</evidence>
<dbReference type="GeneID" id="7832057"/>
<dbReference type="OrthoDB" id="294016at2759"/>
<proteinExistence type="predicted"/>
<dbReference type="AlphaFoldDB" id="Q23CQ5"/>